<evidence type="ECO:0000313" key="2">
    <source>
        <dbReference type="EMBL" id="KAF9507146.1"/>
    </source>
</evidence>
<protein>
    <submittedName>
        <fullName evidence="2">Uncharacterized protein</fullName>
    </submittedName>
</protein>
<accession>A0A9P6AJZ6</accession>
<organism evidence="2 3">
    <name type="scientific">Hydnum rufescens UP504</name>
    <dbReference type="NCBI Taxonomy" id="1448309"/>
    <lineage>
        <taxon>Eukaryota</taxon>
        <taxon>Fungi</taxon>
        <taxon>Dikarya</taxon>
        <taxon>Basidiomycota</taxon>
        <taxon>Agaricomycotina</taxon>
        <taxon>Agaricomycetes</taxon>
        <taxon>Cantharellales</taxon>
        <taxon>Hydnaceae</taxon>
        <taxon>Hydnum</taxon>
    </lineage>
</organism>
<dbReference type="Proteomes" id="UP000886523">
    <property type="component" value="Unassembled WGS sequence"/>
</dbReference>
<feature type="region of interest" description="Disordered" evidence="1">
    <location>
        <begin position="36"/>
        <end position="56"/>
    </location>
</feature>
<sequence>MVLLEAAVKLHKFCGTTLLGKPNGISVLNCKNLRTGGSPSPPRLQHDGRTDPELSESARNPFPLCFPRASGALESACWEACDEIPHFELRYYRHRYIHTSPSSYLLFNLHGSSYARPPQRAENVQYRSIPRAAGESRPARYLSVRQSLSPRTRHRRPDSDGFRGSFDVSQFVLWMNDPLSLTSHETWITVKGIDLSFISGPSTGPGPWKPRLHYSVPDPAWHPLRVLIHHHAEGPISFTSSLEPRTVLIASD</sequence>
<dbReference type="EMBL" id="MU129089">
    <property type="protein sequence ID" value="KAF9507146.1"/>
    <property type="molecule type" value="Genomic_DNA"/>
</dbReference>
<evidence type="ECO:0000256" key="1">
    <source>
        <dbReference type="SAM" id="MobiDB-lite"/>
    </source>
</evidence>
<keyword evidence="3" id="KW-1185">Reference proteome</keyword>
<evidence type="ECO:0000313" key="3">
    <source>
        <dbReference type="Proteomes" id="UP000886523"/>
    </source>
</evidence>
<proteinExistence type="predicted"/>
<reference evidence="2" key="1">
    <citation type="journal article" date="2020" name="Nat. Commun.">
        <title>Large-scale genome sequencing of mycorrhizal fungi provides insights into the early evolution of symbiotic traits.</title>
        <authorList>
            <person name="Miyauchi S."/>
            <person name="Kiss E."/>
            <person name="Kuo A."/>
            <person name="Drula E."/>
            <person name="Kohler A."/>
            <person name="Sanchez-Garcia M."/>
            <person name="Morin E."/>
            <person name="Andreopoulos B."/>
            <person name="Barry K.W."/>
            <person name="Bonito G."/>
            <person name="Buee M."/>
            <person name="Carver A."/>
            <person name="Chen C."/>
            <person name="Cichocki N."/>
            <person name="Clum A."/>
            <person name="Culley D."/>
            <person name="Crous P.W."/>
            <person name="Fauchery L."/>
            <person name="Girlanda M."/>
            <person name="Hayes R.D."/>
            <person name="Keri Z."/>
            <person name="LaButti K."/>
            <person name="Lipzen A."/>
            <person name="Lombard V."/>
            <person name="Magnuson J."/>
            <person name="Maillard F."/>
            <person name="Murat C."/>
            <person name="Nolan M."/>
            <person name="Ohm R.A."/>
            <person name="Pangilinan J."/>
            <person name="Pereira M.F."/>
            <person name="Perotto S."/>
            <person name="Peter M."/>
            <person name="Pfister S."/>
            <person name="Riley R."/>
            <person name="Sitrit Y."/>
            <person name="Stielow J.B."/>
            <person name="Szollosi G."/>
            <person name="Zifcakova L."/>
            <person name="Stursova M."/>
            <person name="Spatafora J.W."/>
            <person name="Tedersoo L."/>
            <person name="Vaario L.M."/>
            <person name="Yamada A."/>
            <person name="Yan M."/>
            <person name="Wang P."/>
            <person name="Xu J."/>
            <person name="Bruns T."/>
            <person name="Baldrian P."/>
            <person name="Vilgalys R."/>
            <person name="Dunand C."/>
            <person name="Henrissat B."/>
            <person name="Grigoriev I.V."/>
            <person name="Hibbett D."/>
            <person name="Nagy L.G."/>
            <person name="Martin F.M."/>
        </authorList>
    </citation>
    <scope>NUCLEOTIDE SEQUENCE</scope>
    <source>
        <strain evidence="2">UP504</strain>
    </source>
</reference>
<dbReference type="AlphaFoldDB" id="A0A9P6AJZ6"/>
<gene>
    <name evidence="2" type="ORF">BS47DRAFT_1398866</name>
</gene>
<name>A0A9P6AJZ6_9AGAM</name>
<comment type="caution">
    <text evidence="2">The sequence shown here is derived from an EMBL/GenBank/DDBJ whole genome shotgun (WGS) entry which is preliminary data.</text>
</comment>